<dbReference type="AlphaFoldDB" id="A0A0J1BC16"/>
<gene>
    <name evidence="1" type="ORF">RISK_004025</name>
</gene>
<proteinExistence type="predicted"/>
<dbReference type="Proteomes" id="UP000036367">
    <property type="component" value="Unassembled WGS sequence"/>
</dbReference>
<comment type="caution">
    <text evidence="1">The sequence shown here is derived from an EMBL/GenBank/DDBJ whole genome shotgun (WGS) entry which is preliminary data.</text>
</comment>
<evidence type="ECO:0000313" key="2">
    <source>
        <dbReference type="Proteomes" id="UP000036367"/>
    </source>
</evidence>
<dbReference type="OrthoDB" id="280891at2"/>
<sequence length="83" mass="9514">MKPFGTGAIQETQNQLRHEFSEFAEQWQRTKSVWRDEPARQFEEQCLADLAPTLNRVSSALQALVDAIHQADRVLKDPEEMSG</sequence>
<dbReference type="RefSeq" id="WP_047815361.1">
    <property type="nucleotide sequence ID" value="NZ_LECT01000030.1"/>
</dbReference>
<name>A0A0J1BC16_RHOIS</name>
<dbReference type="EMBL" id="LECT01000030">
    <property type="protein sequence ID" value="KLU04056.1"/>
    <property type="molecule type" value="Genomic_DNA"/>
</dbReference>
<reference evidence="1" key="1">
    <citation type="submission" date="2015-05" db="EMBL/GenBank/DDBJ databases">
        <title>Permanent draft genome of Rhodopirellula islandicus K833.</title>
        <authorList>
            <person name="Kizina J."/>
            <person name="Richter M."/>
            <person name="Glockner F.O."/>
            <person name="Harder J."/>
        </authorList>
    </citation>
    <scope>NUCLEOTIDE SEQUENCE [LARGE SCALE GENOMIC DNA]</scope>
    <source>
        <strain evidence="1">K833</strain>
    </source>
</reference>
<dbReference type="PATRIC" id="fig|595434.4.peg.3815"/>
<protein>
    <submittedName>
        <fullName evidence="1">Uncharacterized protein</fullName>
    </submittedName>
</protein>
<dbReference type="STRING" id="595434.RISK_004025"/>
<organism evidence="1 2">
    <name type="scientific">Rhodopirellula islandica</name>
    <dbReference type="NCBI Taxonomy" id="595434"/>
    <lineage>
        <taxon>Bacteria</taxon>
        <taxon>Pseudomonadati</taxon>
        <taxon>Planctomycetota</taxon>
        <taxon>Planctomycetia</taxon>
        <taxon>Pirellulales</taxon>
        <taxon>Pirellulaceae</taxon>
        <taxon>Rhodopirellula</taxon>
    </lineage>
</organism>
<accession>A0A0J1BC16</accession>
<evidence type="ECO:0000313" key="1">
    <source>
        <dbReference type="EMBL" id="KLU04056.1"/>
    </source>
</evidence>
<keyword evidence="2" id="KW-1185">Reference proteome</keyword>